<dbReference type="RefSeq" id="WP_068310989.1">
    <property type="nucleotide sequence ID" value="NZ_DAIOMV010000002.1"/>
</dbReference>
<dbReference type="STRING" id="947033.Lste_3115"/>
<name>A0A0W0ZCN5_9GAMM</name>
<dbReference type="Proteomes" id="UP000054926">
    <property type="component" value="Unassembled WGS sequence"/>
</dbReference>
<evidence type="ECO:0000256" key="1">
    <source>
        <dbReference type="SAM" id="Phobius"/>
    </source>
</evidence>
<keyword evidence="1" id="KW-0472">Membrane</keyword>
<keyword evidence="1" id="KW-1133">Transmembrane helix</keyword>
<feature type="transmembrane region" description="Helical" evidence="1">
    <location>
        <begin position="35"/>
        <end position="56"/>
    </location>
</feature>
<gene>
    <name evidence="2" type="ORF">Lste_3115</name>
</gene>
<proteinExistence type="predicted"/>
<dbReference type="AlphaFoldDB" id="A0A0W0ZCN5"/>
<comment type="caution">
    <text evidence="2">The sequence shown here is derived from an EMBL/GenBank/DDBJ whole genome shotgun (WGS) entry which is preliminary data.</text>
</comment>
<accession>A0A0W0ZCN5</accession>
<organism evidence="2 3">
    <name type="scientific">Legionella steelei</name>
    <dbReference type="NCBI Taxonomy" id="947033"/>
    <lineage>
        <taxon>Bacteria</taxon>
        <taxon>Pseudomonadati</taxon>
        <taxon>Pseudomonadota</taxon>
        <taxon>Gammaproteobacteria</taxon>
        <taxon>Legionellales</taxon>
        <taxon>Legionellaceae</taxon>
        <taxon>Legionella</taxon>
    </lineage>
</organism>
<reference evidence="2 3" key="1">
    <citation type="submission" date="2015-11" db="EMBL/GenBank/DDBJ databases">
        <title>Genomic analysis of 38 Legionella species identifies large and diverse effector repertoires.</title>
        <authorList>
            <person name="Burstein D."/>
            <person name="Amaro F."/>
            <person name="Zusman T."/>
            <person name="Lifshitz Z."/>
            <person name="Cohen O."/>
            <person name="Gilbert J.A."/>
            <person name="Pupko T."/>
            <person name="Shuman H.A."/>
            <person name="Segal G."/>
        </authorList>
    </citation>
    <scope>NUCLEOTIDE SEQUENCE [LARGE SCALE GENOMIC DNA]</scope>
    <source>
        <strain evidence="2 3">IMVS3376</strain>
    </source>
</reference>
<sequence>MQNQSLFSGLIFFIILLIGAALAYALPPGVVGNISYFVLGIAVVIAVIVSASIKVANQWNRAIVLRLGHFQALRGPGLFLLYPLLM</sequence>
<keyword evidence="1" id="KW-0812">Transmembrane</keyword>
<evidence type="ECO:0000313" key="2">
    <source>
        <dbReference type="EMBL" id="KTD66909.1"/>
    </source>
</evidence>
<evidence type="ECO:0000313" key="3">
    <source>
        <dbReference type="Proteomes" id="UP000054926"/>
    </source>
</evidence>
<protein>
    <submittedName>
        <fullName evidence="2">Uncharacterized protein</fullName>
    </submittedName>
</protein>
<keyword evidence="3" id="KW-1185">Reference proteome</keyword>
<dbReference type="EMBL" id="LNYY01000021">
    <property type="protein sequence ID" value="KTD66909.1"/>
    <property type="molecule type" value="Genomic_DNA"/>
</dbReference>
<dbReference type="PATRIC" id="fig|947033.5.peg.3305"/>